<organism evidence="2 3">
    <name type="scientific">Trifolium medium</name>
    <dbReference type="NCBI Taxonomy" id="97028"/>
    <lineage>
        <taxon>Eukaryota</taxon>
        <taxon>Viridiplantae</taxon>
        <taxon>Streptophyta</taxon>
        <taxon>Embryophyta</taxon>
        <taxon>Tracheophyta</taxon>
        <taxon>Spermatophyta</taxon>
        <taxon>Magnoliopsida</taxon>
        <taxon>eudicotyledons</taxon>
        <taxon>Gunneridae</taxon>
        <taxon>Pentapetalae</taxon>
        <taxon>rosids</taxon>
        <taxon>fabids</taxon>
        <taxon>Fabales</taxon>
        <taxon>Fabaceae</taxon>
        <taxon>Papilionoideae</taxon>
        <taxon>50 kb inversion clade</taxon>
        <taxon>NPAAA clade</taxon>
        <taxon>Hologalegina</taxon>
        <taxon>IRL clade</taxon>
        <taxon>Trifolieae</taxon>
        <taxon>Trifolium</taxon>
    </lineage>
</organism>
<comment type="caution">
    <text evidence="2">The sequence shown here is derived from an EMBL/GenBank/DDBJ whole genome shotgun (WGS) entry which is preliminary data.</text>
</comment>
<feature type="non-terminal residue" evidence="2">
    <location>
        <position position="1"/>
    </location>
</feature>
<dbReference type="Proteomes" id="UP000265520">
    <property type="component" value="Unassembled WGS sequence"/>
</dbReference>
<proteinExistence type="predicted"/>
<feature type="region of interest" description="Disordered" evidence="1">
    <location>
        <begin position="39"/>
        <end position="60"/>
    </location>
</feature>
<dbReference type="EMBL" id="LXQA010154511">
    <property type="protein sequence ID" value="MCI26643.1"/>
    <property type="molecule type" value="Genomic_DNA"/>
</dbReference>
<keyword evidence="3" id="KW-1185">Reference proteome</keyword>
<protein>
    <submittedName>
        <fullName evidence="2">Cyclin A2</fullName>
    </submittedName>
</protein>
<dbReference type="AlphaFoldDB" id="A0A392QQI2"/>
<evidence type="ECO:0000313" key="3">
    <source>
        <dbReference type="Proteomes" id="UP000265520"/>
    </source>
</evidence>
<name>A0A392QQI2_9FABA</name>
<sequence length="83" mass="9260">FKHQDLVFKILFDLVEMGKSVTLSDGEVSSRLTRARAAALSATGQSPPLKDARQETQKHPLRANSTCVIKRFSILNSEVTFRN</sequence>
<reference evidence="2 3" key="1">
    <citation type="journal article" date="2018" name="Front. Plant Sci.">
        <title>Red Clover (Trifolium pratense) and Zigzag Clover (T. medium) - A Picture of Genomic Similarities and Differences.</title>
        <authorList>
            <person name="Dluhosova J."/>
            <person name="Istvanek J."/>
            <person name="Nedelnik J."/>
            <person name="Repkova J."/>
        </authorList>
    </citation>
    <scope>NUCLEOTIDE SEQUENCE [LARGE SCALE GENOMIC DNA]</scope>
    <source>
        <strain evidence="3">cv. 10/8</strain>
        <tissue evidence="2">Leaf</tissue>
    </source>
</reference>
<accession>A0A392QQI2</accession>
<evidence type="ECO:0000256" key="1">
    <source>
        <dbReference type="SAM" id="MobiDB-lite"/>
    </source>
</evidence>
<evidence type="ECO:0000313" key="2">
    <source>
        <dbReference type="EMBL" id="MCI26643.1"/>
    </source>
</evidence>